<dbReference type="Proteomes" id="UP001529510">
    <property type="component" value="Unassembled WGS sequence"/>
</dbReference>
<sequence>NPSNQSSLGSDSNYPSISLSEVGDTDDTIQQVEEMGIEKAAMDLSVFMKLQKRVRELEQERKRLQTNLEK</sequence>
<evidence type="ECO:0000313" key="4">
    <source>
        <dbReference type="Proteomes" id="UP001529510"/>
    </source>
</evidence>
<protein>
    <recommendedName>
        <fullName evidence="2">Unconventional myosin-Va/b domain-containing protein</fullName>
    </recommendedName>
</protein>
<evidence type="ECO:0000259" key="2">
    <source>
        <dbReference type="Pfam" id="PF25966"/>
    </source>
</evidence>
<gene>
    <name evidence="3" type="ORF">M9458_042162</name>
</gene>
<name>A0ABD0NNJ3_CIRMR</name>
<feature type="non-terminal residue" evidence="3">
    <location>
        <position position="1"/>
    </location>
</feature>
<keyword evidence="4" id="KW-1185">Reference proteome</keyword>
<evidence type="ECO:0000313" key="3">
    <source>
        <dbReference type="EMBL" id="KAL0162766.1"/>
    </source>
</evidence>
<proteinExistence type="predicted"/>
<feature type="non-terminal residue" evidence="3">
    <location>
        <position position="70"/>
    </location>
</feature>
<accession>A0ABD0NNJ3</accession>
<reference evidence="3 4" key="1">
    <citation type="submission" date="2024-05" db="EMBL/GenBank/DDBJ databases">
        <title>Genome sequencing and assembly of Indian major carp, Cirrhinus mrigala (Hamilton, 1822).</title>
        <authorList>
            <person name="Mohindra V."/>
            <person name="Chowdhury L.M."/>
            <person name="Lal K."/>
            <person name="Jena J.K."/>
        </authorList>
    </citation>
    <scope>NUCLEOTIDE SEQUENCE [LARGE SCALE GENOMIC DNA]</scope>
    <source>
        <strain evidence="3">CM1030</strain>
        <tissue evidence="3">Blood</tissue>
    </source>
</reference>
<dbReference type="AlphaFoldDB" id="A0ABD0NNJ3"/>
<dbReference type="EMBL" id="JAMKFB020000021">
    <property type="protein sequence ID" value="KAL0162766.1"/>
    <property type="molecule type" value="Genomic_DNA"/>
</dbReference>
<dbReference type="InterPro" id="IPR058662">
    <property type="entry name" value="Myo5a/b_dom"/>
</dbReference>
<feature type="domain" description="Unconventional myosin-Va/b" evidence="2">
    <location>
        <begin position="33"/>
        <end position="70"/>
    </location>
</feature>
<feature type="region of interest" description="Disordered" evidence="1">
    <location>
        <begin position="1"/>
        <end position="26"/>
    </location>
</feature>
<comment type="caution">
    <text evidence="3">The sequence shown here is derived from an EMBL/GenBank/DDBJ whole genome shotgun (WGS) entry which is preliminary data.</text>
</comment>
<dbReference type="Pfam" id="PF25966">
    <property type="entry name" value="Myo5a"/>
    <property type="match status" value="1"/>
</dbReference>
<organism evidence="3 4">
    <name type="scientific">Cirrhinus mrigala</name>
    <name type="common">Mrigala</name>
    <dbReference type="NCBI Taxonomy" id="683832"/>
    <lineage>
        <taxon>Eukaryota</taxon>
        <taxon>Metazoa</taxon>
        <taxon>Chordata</taxon>
        <taxon>Craniata</taxon>
        <taxon>Vertebrata</taxon>
        <taxon>Euteleostomi</taxon>
        <taxon>Actinopterygii</taxon>
        <taxon>Neopterygii</taxon>
        <taxon>Teleostei</taxon>
        <taxon>Ostariophysi</taxon>
        <taxon>Cypriniformes</taxon>
        <taxon>Cyprinidae</taxon>
        <taxon>Labeoninae</taxon>
        <taxon>Labeonini</taxon>
        <taxon>Cirrhinus</taxon>
    </lineage>
</organism>
<feature type="compositionally biased region" description="Polar residues" evidence="1">
    <location>
        <begin position="1"/>
        <end position="19"/>
    </location>
</feature>
<evidence type="ECO:0000256" key="1">
    <source>
        <dbReference type="SAM" id="MobiDB-lite"/>
    </source>
</evidence>